<evidence type="ECO:0000313" key="4">
    <source>
        <dbReference type="Proteomes" id="UP000242496"/>
    </source>
</evidence>
<dbReference type="RefSeq" id="WP_092549775.1">
    <property type="nucleotide sequence ID" value="NZ_CAWRBG010000065.1"/>
</dbReference>
<dbReference type="OrthoDB" id="5580718at2"/>
<dbReference type="Pfam" id="PF17820">
    <property type="entry name" value="PDZ_6"/>
    <property type="match status" value="1"/>
</dbReference>
<feature type="signal peptide" evidence="1">
    <location>
        <begin position="1"/>
        <end position="24"/>
    </location>
</feature>
<protein>
    <submittedName>
        <fullName evidence="3">Gag-polyprotein putative aspartyl protease</fullName>
    </submittedName>
</protein>
<sequence>MKLIFGKARKIVPLLLCVTGLAGCANTLANKAQVKNPATPESILDTHFERNLIVPVTINHKTWHFLVDTGASVTVIDKNIAAEITQPWLLSELPANYRQEFSHVKTVSGSLENQNFTILKPMPFSIGSQEIRDNDIWLSMDLSLFVQSLGVDINGIIGIDTFRKINWQVDNEKKRLVLLKDGPSALAYQQCTGYDDSYNRMPQLWFNYGDNHVPFRIDTGAGESYVASDFIHFVKEHKGSVTLDSVNSPGVDASGMINTPVYILKGLAFNNMPLGEITVSESQNQQFAVGMGFLSRFKRYAFIPSRMMFCYDTQSIERHGLASKRSISVHYAHQHIKVFYNNDAALRNTGLRNGDILLKVNGVAYSPAQIDEVRKWLRLTPEGKLKLTVQRDTQQMEINL</sequence>
<dbReference type="InterPro" id="IPR021109">
    <property type="entry name" value="Peptidase_aspartic_dom_sf"/>
</dbReference>
<dbReference type="Gene3D" id="2.40.70.10">
    <property type="entry name" value="Acid Proteases"/>
    <property type="match status" value="1"/>
</dbReference>
<dbReference type="CDD" id="cd05483">
    <property type="entry name" value="retropepsin_like_bacteria"/>
    <property type="match status" value="1"/>
</dbReference>
<dbReference type="InterPro" id="IPR034122">
    <property type="entry name" value="Retropepsin-like_bacterial"/>
</dbReference>
<keyword evidence="3" id="KW-0378">Hydrolase</keyword>
<gene>
    <name evidence="3" type="ORF">SAMN05421784_11015</name>
</gene>
<dbReference type="InterPro" id="IPR041489">
    <property type="entry name" value="PDZ_6"/>
</dbReference>
<feature type="chain" id="PRO_5017365288" evidence="1">
    <location>
        <begin position="25"/>
        <end position="400"/>
    </location>
</feature>
<keyword evidence="1" id="KW-0732">Signal</keyword>
<dbReference type="InterPro" id="IPR001969">
    <property type="entry name" value="Aspartic_peptidase_AS"/>
</dbReference>
<keyword evidence="3" id="KW-0645">Protease</keyword>
<name>A0A1I7GUU4_9GAMM</name>
<organism evidence="3 4">
    <name type="scientific">Xenorhabdus koppenhoeferi</name>
    <dbReference type="NCBI Taxonomy" id="351659"/>
    <lineage>
        <taxon>Bacteria</taxon>
        <taxon>Pseudomonadati</taxon>
        <taxon>Pseudomonadota</taxon>
        <taxon>Gammaproteobacteria</taxon>
        <taxon>Enterobacterales</taxon>
        <taxon>Morganellaceae</taxon>
        <taxon>Xenorhabdus</taxon>
    </lineage>
</organism>
<dbReference type="GO" id="GO:0006508">
    <property type="term" value="P:proteolysis"/>
    <property type="evidence" value="ECO:0007669"/>
    <property type="project" value="UniProtKB-KW"/>
</dbReference>
<dbReference type="GO" id="GO:0004190">
    <property type="term" value="F:aspartic-type endopeptidase activity"/>
    <property type="evidence" value="ECO:0007669"/>
    <property type="project" value="InterPro"/>
</dbReference>
<accession>A0A1I7GUU4</accession>
<evidence type="ECO:0000313" key="3">
    <source>
        <dbReference type="EMBL" id="SFU52192.1"/>
    </source>
</evidence>
<dbReference type="PROSITE" id="PS00141">
    <property type="entry name" value="ASP_PROTEASE"/>
    <property type="match status" value="1"/>
</dbReference>
<dbReference type="Gene3D" id="2.30.42.10">
    <property type="match status" value="1"/>
</dbReference>
<dbReference type="AlphaFoldDB" id="A0A1I7GUU4"/>
<dbReference type="STRING" id="351659.SAMN05421784_11015"/>
<dbReference type="PROSITE" id="PS51257">
    <property type="entry name" value="PROKAR_LIPOPROTEIN"/>
    <property type="match status" value="1"/>
</dbReference>
<dbReference type="Proteomes" id="UP000242496">
    <property type="component" value="Unassembled WGS sequence"/>
</dbReference>
<dbReference type="SUPFAM" id="SSF50630">
    <property type="entry name" value="Acid proteases"/>
    <property type="match status" value="1"/>
</dbReference>
<evidence type="ECO:0000259" key="2">
    <source>
        <dbReference type="Pfam" id="PF17820"/>
    </source>
</evidence>
<evidence type="ECO:0000256" key="1">
    <source>
        <dbReference type="SAM" id="SignalP"/>
    </source>
</evidence>
<keyword evidence="4" id="KW-1185">Reference proteome</keyword>
<dbReference type="SUPFAM" id="SSF50156">
    <property type="entry name" value="PDZ domain-like"/>
    <property type="match status" value="1"/>
</dbReference>
<dbReference type="Pfam" id="PF13975">
    <property type="entry name" value="gag-asp_proteas"/>
    <property type="match status" value="1"/>
</dbReference>
<dbReference type="EMBL" id="FPBJ01000010">
    <property type="protein sequence ID" value="SFU52192.1"/>
    <property type="molecule type" value="Genomic_DNA"/>
</dbReference>
<feature type="domain" description="PDZ" evidence="2">
    <location>
        <begin position="350"/>
        <end position="391"/>
    </location>
</feature>
<reference evidence="4" key="1">
    <citation type="submission" date="2016-10" db="EMBL/GenBank/DDBJ databases">
        <authorList>
            <person name="Varghese N."/>
            <person name="Submissions S."/>
        </authorList>
    </citation>
    <scope>NUCLEOTIDE SEQUENCE [LARGE SCALE GENOMIC DNA]</scope>
    <source>
        <strain evidence="4">DSM 18168</strain>
    </source>
</reference>
<proteinExistence type="predicted"/>
<dbReference type="InterPro" id="IPR036034">
    <property type="entry name" value="PDZ_sf"/>
</dbReference>